<evidence type="ECO:0000313" key="2">
    <source>
        <dbReference type="EMBL" id="PZP43689.1"/>
    </source>
</evidence>
<accession>A0A2W5GNS7</accession>
<protein>
    <recommendedName>
        <fullName evidence="4">TonB-dependent receptor</fullName>
    </recommendedName>
</protein>
<evidence type="ECO:0000313" key="3">
    <source>
        <dbReference type="Proteomes" id="UP000249645"/>
    </source>
</evidence>
<dbReference type="InterPro" id="IPR008969">
    <property type="entry name" value="CarboxyPept-like_regulatory"/>
</dbReference>
<feature type="non-terminal residue" evidence="2">
    <location>
        <position position="134"/>
    </location>
</feature>
<comment type="caution">
    <text evidence="2">The sequence shown here is derived from an EMBL/GenBank/DDBJ whole genome shotgun (WGS) entry which is preliminary data.</text>
</comment>
<feature type="compositionally biased region" description="Polar residues" evidence="1">
    <location>
        <begin position="97"/>
        <end position="114"/>
    </location>
</feature>
<gene>
    <name evidence="2" type="ORF">DI598_15490</name>
</gene>
<feature type="region of interest" description="Disordered" evidence="1">
    <location>
        <begin position="97"/>
        <end position="134"/>
    </location>
</feature>
<dbReference type="EMBL" id="QFOI01000359">
    <property type="protein sequence ID" value="PZP43689.1"/>
    <property type="molecule type" value="Genomic_DNA"/>
</dbReference>
<organism evidence="2 3">
    <name type="scientific">Pseudopedobacter saltans</name>
    <dbReference type="NCBI Taxonomy" id="151895"/>
    <lineage>
        <taxon>Bacteria</taxon>
        <taxon>Pseudomonadati</taxon>
        <taxon>Bacteroidota</taxon>
        <taxon>Sphingobacteriia</taxon>
        <taxon>Sphingobacteriales</taxon>
        <taxon>Sphingobacteriaceae</taxon>
        <taxon>Pseudopedobacter</taxon>
    </lineage>
</organism>
<dbReference type="AlphaFoldDB" id="A0A2W5GNS7"/>
<sequence>MLFFALDAGAQDSTNKTKSTLNIRGVVQDTAGKKIPNAVLFIYGDTIHSDSTGRFKINVTKGDSVVIKAKGYYTIGYRPKSDTSAITLLPLPVDTFSTTPTKDSTAKNTTIQKGTDTTINNNTTNTKDSSALLP</sequence>
<reference evidence="2 3" key="1">
    <citation type="submission" date="2017-11" db="EMBL/GenBank/DDBJ databases">
        <title>Infants hospitalized years apart are colonized by the same room-sourced microbial strains.</title>
        <authorList>
            <person name="Brooks B."/>
            <person name="Olm M.R."/>
            <person name="Firek B.A."/>
            <person name="Baker R."/>
            <person name="Thomas B.C."/>
            <person name="Morowitz M.J."/>
            <person name="Banfield J.F."/>
        </authorList>
    </citation>
    <scope>NUCLEOTIDE SEQUENCE [LARGE SCALE GENOMIC DNA]</scope>
    <source>
        <strain evidence="2">S2_009_000_R2_76</strain>
    </source>
</reference>
<feature type="compositionally biased region" description="Low complexity" evidence="1">
    <location>
        <begin position="115"/>
        <end position="126"/>
    </location>
</feature>
<dbReference type="SUPFAM" id="SSF49464">
    <property type="entry name" value="Carboxypeptidase regulatory domain-like"/>
    <property type="match status" value="1"/>
</dbReference>
<proteinExistence type="predicted"/>
<name>A0A2W5GNS7_9SPHI</name>
<dbReference type="Proteomes" id="UP000249645">
    <property type="component" value="Unassembled WGS sequence"/>
</dbReference>
<evidence type="ECO:0008006" key="4">
    <source>
        <dbReference type="Google" id="ProtNLM"/>
    </source>
</evidence>
<evidence type="ECO:0000256" key="1">
    <source>
        <dbReference type="SAM" id="MobiDB-lite"/>
    </source>
</evidence>